<proteinExistence type="predicted"/>
<dbReference type="Proteomes" id="UP000887009">
    <property type="component" value="Unassembled WGS sequence"/>
</dbReference>
<feature type="domain" description="Thioredoxin-like fold" evidence="1">
    <location>
        <begin position="68"/>
        <end position="210"/>
    </location>
</feature>
<dbReference type="RefSeq" id="WP_223919876.1">
    <property type="nucleotide sequence ID" value="NZ_BPNJ01000007.1"/>
</dbReference>
<protein>
    <recommendedName>
        <fullName evidence="1">Thioredoxin-like fold domain-containing protein</fullName>
    </recommendedName>
</protein>
<dbReference type="EMBL" id="BPNL01000021">
    <property type="protein sequence ID" value="GJA54696.1"/>
    <property type="molecule type" value="Genomic_DNA"/>
</dbReference>
<evidence type="ECO:0000313" key="2">
    <source>
        <dbReference type="EMBL" id="GJA54696.1"/>
    </source>
</evidence>
<dbReference type="SUPFAM" id="SSF52833">
    <property type="entry name" value="Thioredoxin-like"/>
    <property type="match status" value="1"/>
</dbReference>
<gene>
    <name evidence="2" type="ORF">KAM348_21190</name>
</gene>
<comment type="caution">
    <text evidence="2">The sequence shown here is derived from an EMBL/GenBank/DDBJ whole genome shotgun (WGS) entry which is preliminary data.</text>
</comment>
<sequence>MKPKRPFVPMPVQASLRRRSRKRWPWVVAAGLITLLLIWLVSRAPGEPASLAPAPVSTAQVAGPPWQMGDAQGRFTLTLYADLECPFCRAYFPQLKRWVDANADVALQWHHQPLAAHEPAASAEARLAECAAETGGHAAFWQAIEWIYAHTRSDGLGLPEGLRYPGLNPAVEQCLASERPDRVIRAQAEEATKGGVTATPSIRLQDRQTGQAIVLPGPIEGDALLSAMDMLVAEDAAAPPTTEMPADVVGDMPR</sequence>
<dbReference type="CDD" id="cd02972">
    <property type="entry name" value="DsbA_family"/>
    <property type="match status" value="1"/>
</dbReference>
<reference evidence="2" key="1">
    <citation type="submission" date="2021-07" db="EMBL/GenBank/DDBJ databases">
        <title>Draft genome sequence of carbapenem-resistant Aeromonas spp. in Japan.</title>
        <authorList>
            <person name="Maehana S."/>
            <person name="Suzuki M."/>
            <person name="Kitasato H."/>
        </authorList>
    </citation>
    <scope>NUCLEOTIDE SEQUENCE</scope>
    <source>
        <strain evidence="2">KAM348</strain>
    </source>
</reference>
<accession>A0AAI9KRP4</accession>
<dbReference type="Pfam" id="PF13462">
    <property type="entry name" value="Thioredoxin_4"/>
    <property type="match status" value="1"/>
</dbReference>
<evidence type="ECO:0000313" key="3">
    <source>
        <dbReference type="Proteomes" id="UP000887009"/>
    </source>
</evidence>
<dbReference type="Gene3D" id="3.40.30.10">
    <property type="entry name" value="Glutaredoxin"/>
    <property type="match status" value="1"/>
</dbReference>
<organism evidence="2 3">
    <name type="scientific">Aeromonas caviae</name>
    <name type="common">Aeromonas punctata</name>
    <dbReference type="NCBI Taxonomy" id="648"/>
    <lineage>
        <taxon>Bacteria</taxon>
        <taxon>Pseudomonadati</taxon>
        <taxon>Pseudomonadota</taxon>
        <taxon>Gammaproteobacteria</taxon>
        <taxon>Aeromonadales</taxon>
        <taxon>Aeromonadaceae</taxon>
        <taxon>Aeromonas</taxon>
    </lineage>
</organism>
<dbReference type="AlphaFoldDB" id="A0AAI9KRP4"/>
<dbReference type="InterPro" id="IPR036249">
    <property type="entry name" value="Thioredoxin-like_sf"/>
</dbReference>
<dbReference type="InterPro" id="IPR012336">
    <property type="entry name" value="Thioredoxin-like_fold"/>
</dbReference>
<name>A0AAI9KRP4_AERCA</name>
<evidence type="ECO:0000259" key="1">
    <source>
        <dbReference type="Pfam" id="PF13462"/>
    </source>
</evidence>